<sequence length="152" mass="16994">MVGTGYRYRLPNRAWSDLTAEAQRRNPQFMIDSFIVLGTAIDTAQSNILVERSVAVGSPTLDELEPLWRANLSQADGAEPDDVPDIMIDGERAIGVEFDDRQNQDGLSIDQVAYLVQRDGMQYSIGLSLPGDGDLISRDDFERMLASWRWDA</sequence>
<evidence type="ECO:0000313" key="2">
    <source>
        <dbReference type="Proteomes" id="UP001500221"/>
    </source>
</evidence>
<protein>
    <recommendedName>
        <fullName evidence="3">DUF1795 domain-containing protein</fullName>
    </recommendedName>
</protein>
<comment type="caution">
    <text evidence="1">The sequence shown here is derived from an EMBL/GenBank/DDBJ whole genome shotgun (WGS) entry which is preliminary data.</text>
</comment>
<dbReference type="Proteomes" id="UP001500221">
    <property type="component" value="Unassembled WGS sequence"/>
</dbReference>
<accession>A0ABP9Q0K1</accession>
<name>A0ABP9Q0K1_9ACTN</name>
<keyword evidence="2" id="KW-1185">Reference proteome</keyword>
<gene>
    <name evidence="1" type="ORF">GCM10023340_39270</name>
</gene>
<proteinExistence type="predicted"/>
<organism evidence="1 2">
    <name type="scientific">Nocardioides marinquilinus</name>
    <dbReference type="NCBI Taxonomy" id="1210400"/>
    <lineage>
        <taxon>Bacteria</taxon>
        <taxon>Bacillati</taxon>
        <taxon>Actinomycetota</taxon>
        <taxon>Actinomycetes</taxon>
        <taxon>Propionibacteriales</taxon>
        <taxon>Nocardioidaceae</taxon>
        <taxon>Nocardioides</taxon>
    </lineage>
</organism>
<reference evidence="2" key="1">
    <citation type="journal article" date="2019" name="Int. J. Syst. Evol. Microbiol.">
        <title>The Global Catalogue of Microorganisms (GCM) 10K type strain sequencing project: providing services to taxonomists for standard genome sequencing and annotation.</title>
        <authorList>
            <consortium name="The Broad Institute Genomics Platform"/>
            <consortium name="The Broad Institute Genome Sequencing Center for Infectious Disease"/>
            <person name="Wu L."/>
            <person name="Ma J."/>
        </authorList>
    </citation>
    <scope>NUCLEOTIDE SEQUENCE [LARGE SCALE GENOMIC DNA]</scope>
    <source>
        <strain evidence="2">JCM 18459</strain>
    </source>
</reference>
<dbReference type="EMBL" id="BAABKG010000005">
    <property type="protein sequence ID" value="GAA5154924.1"/>
    <property type="molecule type" value="Genomic_DNA"/>
</dbReference>
<evidence type="ECO:0008006" key="3">
    <source>
        <dbReference type="Google" id="ProtNLM"/>
    </source>
</evidence>
<evidence type="ECO:0000313" key="1">
    <source>
        <dbReference type="EMBL" id="GAA5154924.1"/>
    </source>
</evidence>